<comment type="caution">
    <text evidence="2">The sequence shown here is derived from an EMBL/GenBank/DDBJ whole genome shotgun (WGS) entry which is preliminary data.</text>
</comment>
<keyword evidence="1" id="KW-1133">Transmembrane helix</keyword>
<feature type="transmembrane region" description="Helical" evidence="1">
    <location>
        <begin position="64"/>
        <end position="90"/>
    </location>
</feature>
<evidence type="ECO:0000313" key="2">
    <source>
        <dbReference type="EMBL" id="KAJ3221694.1"/>
    </source>
</evidence>
<evidence type="ECO:0000313" key="3">
    <source>
        <dbReference type="Proteomes" id="UP001211065"/>
    </source>
</evidence>
<dbReference type="InterPro" id="IPR011047">
    <property type="entry name" value="Quinoprotein_ADH-like_sf"/>
</dbReference>
<organism evidence="2 3">
    <name type="scientific">Clydaea vesicula</name>
    <dbReference type="NCBI Taxonomy" id="447962"/>
    <lineage>
        <taxon>Eukaryota</taxon>
        <taxon>Fungi</taxon>
        <taxon>Fungi incertae sedis</taxon>
        <taxon>Chytridiomycota</taxon>
        <taxon>Chytridiomycota incertae sedis</taxon>
        <taxon>Chytridiomycetes</taxon>
        <taxon>Lobulomycetales</taxon>
        <taxon>Lobulomycetaceae</taxon>
        <taxon>Clydaea</taxon>
    </lineage>
</organism>
<name>A0AAD5U4N3_9FUNG</name>
<gene>
    <name evidence="2" type="ORF">HK099_003217</name>
</gene>
<reference evidence="2" key="1">
    <citation type="submission" date="2020-05" db="EMBL/GenBank/DDBJ databases">
        <title>Phylogenomic resolution of chytrid fungi.</title>
        <authorList>
            <person name="Stajich J.E."/>
            <person name="Amses K."/>
            <person name="Simmons R."/>
            <person name="Seto K."/>
            <person name="Myers J."/>
            <person name="Bonds A."/>
            <person name="Quandt C.A."/>
            <person name="Barry K."/>
            <person name="Liu P."/>
            <person name="Grigoriev I."/>
            <person name="Longcore J.E."/>
            <person name="James T.Y."/>
        </authorList>
    </citation>
    <scope>NUCLEOTIDE SEQUENCE</scope>
    <source>
        <strain evidence="2">JEL0476</strain>
    </source>
</reference>
<protein>
    <submittedName>
        <fullName evidence="2">Uncharacterized protein</fullName>
    </submittedName>
</protein>
<proteinExistence type="predicted"/>
<keyword evidence="1" id="KW-0472">Membrane</keyword>
<keyword evidence="1" id="KW-0812">Transmembrane</keyword>
<dbReference type="Proteomes" id="UP001211065">
    <property type="component" value="Unassembled WGS sequence"/>
</dbReference>
<dbReference type="AlphaFoldDB" id="A0AAD5U4N3"/>
<keyword evidence="3" id="KW-1185">Reference proteome</keyword>
<sequence>MDKPSSPLSPHYQLQQQPQVIVQYQEQHPQFGQAGVQYIYVQAPPPQTIPDLDEIEAKTLNVSYAVLTGFALAIGCGLGGIIVGIVELIVSHVIRSQAGLSLSFSTISTLSPNKDSFENKSKLEKIGNKLILVSEENNFESKCEAAHILILNTVDGTMFGLNRETGDILWEKKDESIIKTNSLIKQDNNENIYNFDEKTSNSKEMILNSGNEKVSEEKSFLIPDPVNGELYVYSTDENELTKMPITMKKLVGNHPAYFSDDGSIHSNKKTSKLIAIDPFTGIILATYGDDNDDSYFNLEKSNRKAVHLGKSEYTMSIDSKFSKRKIKYSEYTISDIGEDYDPEDLLGKSQVWFFVSY</sequence>
<evidence type="ECO:0000256" key="1">
    <source>
        <dbReference type="SAM" id="Phobius"/>
    </source>
</evidence>
<dbReference type="SUPFAM" id="SSF50998">
    <property type="entry name" value="Quinoprotein alcohol dehydrogenase-like"/>
    <property type="match status" value="1"/>
</dbReference>
<dbReference type="EMBL" id="JADGJW010000214">
    <property type="protein sequence ID" value="KAJ3221694.1"/>
    <property type="molecule type" value="Genomic_DNA"/>
</dbReference>
<accession>A0AAD5U4N3</accession>